<gene>
    <name evidence="1" type="ORF">PGTUg99_007720</name>
</gene>
<dbReference type="SUPFAM" id="SSF56219">
    <property type="entry name" value="DNase I-like"/>
    <property type="match status" value="1"/>
</dbReference>
<evidence type="ECO:0000313" key="1">
    <source>
        <dbReference type="EMBL" id="KAA1130600.1"/>
    </source>
</evidence>
<comment type="caution">
    <text evidence="1">The sequence shown here is derived from an EMBL/GenBank/DDBJ whole genome shotgun (WGS) entry which is preliminary data.</text>
</comment>
<evidence type="ECO:0008006" key="3">
    <source>
        <dbReference type="Google" id="ProtNLM"/>
    </source>
</evidence>
<proteinExistence type="predicted"/>
<reference evidence="1 2" key="1">
    <citation type="submission" date="2019-05" db="EMBL/GenBank/DDBJ databases">
        <title>Emergence of the Ug99 lineage of the wheat stem rust pathogen through somatic hybridization.</title>
        <authorList>
            <person name="Li F."/>
            <person name="Upadhyaya N.M."/>
            <person name="Sperschneider J."/>
            <person name="Matny O."/>
            <person name="Nguyen-Phuc H."/>
            <person name="Mago R."/>
            <person name="Raley C."/>
            <person name="Miller M.E."/>
            <person name="Silverstein K.A.T."/>
            <person name="Henningsen E."/>
            <person name="Hirsch C.D."/>
            <person name="Visser B."/>
            <person name="Pretorius Z.A."/>
            <person name="Steffenson B.J."/>
            <person name="Schwessinger B."/>
            <person name="Dodds P.N."/>
            <person name="Figueroa M."/>
        </authorList>
    </citation>
    <scope>NUCLEOTIDE SEQUENCE [LARGE SCALE GENOMIC DNA]</scope>
    <source>
        <strain evidence="1 2">Ug99</strain>
    </source>
</reference>
<dbReference type="InterPro" id="IPR036691">
    <property type="entry name" value="Endo/exonu/phosph_ase_sf"/>
</dbReference>
<protein>
    <recommendedName>
        <fullName evidence="3">Endonuclease/exonuclease/phosphatase domain-containing protein</fullName>
    </recommendedName>
</protein>
<evidence type="ECO:0000313" key="2">
    <source>
        <dbReference type="Proteomes" id="UP000325313"/>
    </source>
</evidence>
<dbReference type="EMBL" id="VDEP01000107">
    <property type="protein sequence ID" value="KAA1130600.1"/>
    <property type="molecule type" value="Genomic_DNA"/>
</dbReference>
<dbReference type="Gene3D" id="3.60.10.10">
    <property type="entry name" value="Endonuclease/exonuclease/phosphatase"/>
    <property type="match status" value="1"/>
</dbReference>
<sequence>MVSPKHVPTFYSSKANGSTIDLVWANFLGSKFVESVSVSGNNFVSDHQALHAKLSIKKPAPAFHWRPPRWSDLNESKIAPITTKLSSSLSTASQDDPNKMADQLTATLKDAQESLGKRI</sequence>
<organism evidence="1 2">
    <name type="scientific">Puccinia graminis f. sp. tritici</name>
    <dbReference type="NCBI Taxonomy" id="56615"/>
    <lineage>
        <taxon>Eukaryota</taxon>
        <taxon>Fungi</taxon>
        <taxon>Dikarya</taxon>
        <taxon>Basidiomycota</taxon>
        <taxon>Pucciniomycotina</taxon>
        <taxon>Pucciniomycetes</taxon>
        <taxon>Pucciniales</taxon>
        <taxon>Pucciniaceae</taxon>
        <taxon>Puccinia</taxon>
    </lineage>
</organism>
<name>A0A5B0RXQ5_PUCGR</name>
<dbReference type="Proteomes" id="UP000325313">
    <property type="component" value="Unassembled WGS sequence"/>
</dbReference>
<accession>A0A5B0RXQ5</accession>
<dbReference type="AlphaFoldDB" id="A0A5B0RXQ5"/>